<keyword evidence="1" id="KW-1133">Transmembrane helix</keyword>
<protein>
    <recommendedName>
        <fullName evidence="2">DUF7703 domain-containing protein</fullName>
    </recommendedName>
</protein>
<feature type="transmembrane region" description="Helical" evidence="1">
    <location>
        <begin position="195"/>
        <end position="219"/>
    </location>
</feature>
<feature type="domain" description="DUF7703" evidence="2">
    <location>
        <begin position="16"/>
        <end position="259"/>
    </location>
</feature>
<dbReference type="Pfam" id="PF24802">
    <property type="entry name" value="DUF7703"/>
    <property type="match status" value="1"/>
</dbReference>
<dbReference type="Proteomes" id="UP000295083">
    <property type="component" value="Unassembled WGS sequence"/>
</dbReference>
<dbReference type="InterPro" id="IPR056120">
    <property type="entry name" value="DUF7703"/>
</dbReference>
<dbReference type="EMBL" id="QAPG01000091">
    <property type="protein sequence ID" value="TDZ31898.1"/>
    <property type="molecule type" value="Genomic_DNA"/>
</dbReference>
<gene>
    <name evidence="3" type="ORF">C8035_v001068</name>
</gene>
<evidence type="ECO:0000256" key="1">
    <source>
        <dbReference type="SAM" id="Phobius"/>
    </source>
</evidence>
<comment type="caution">
    <text evidence="3">The sequence shown here is derived from an EMBL/GenBank/DDBJ whole genome shotgun (WGS) entry which is preliminary data.</text>
</comment>
<feature type="transmembrane region" description="Helical" evidence="1">
    <location>
        <begin position="157"/>
        <end position="174"/>
    </location>
</feature>
<evidence type="ECO:0000313" key="3">
    <source>
        <dbReference type="EMBL" id="TDZ31898.1"/>
    </source>
</evidence>
<keyword evidence="1" id="KW-0812">Transmembrane</keyword>
<sequence length="285" mass="32189">MAQIQGAIGQDLTEGEAIGITSLATAGMYNALEIYVLIFTTFRRRRGRYFWSMLVANTGILFHACGGLGRFLQPTRTPIPGSFAHVGWYMMVTGQSVVMWSRLHLVVYNRLTIRLVLAMIITTVCLVHVPQTVLFSLVWSGIDTPTWTKRFSIFEKVSLMVFTVQETIITSIFVRMGFHNFRSLFEFKGREAKVLLAYLISMFALVFLLDTGLCILEYMDMFVFQTTSKPLVYGIKLKVEFAVLNKLLAFTRMSTCDCHRMDDVAEAAPKPSLLQSTTTTTNNPV</sequence>
<feature type="transmembrane region" description="Helical" evidence="1">
    <location>
        <begin position="83"/>
        <end position="103"/>
    </location>
</feature>
<feature type="transmembrane region" description="Helical" evidence="1">
    <location>
        <begin position="50"/>
        <end position="71"/>
    </location>
</feature>
<organism evidence="3 4">
    <name type="scientific">Colletotrichum spinosum</name>
    <dbReference type="NCBI Taxonomy" id="1347390"/>
    <lineage>
        <taxon>Eukaryota</taxon>
        <taxon>Fungi</taxon>
        <taxon>Dikarya</taxon>
        <taxon>Ascomycota</taxon>
        <taxon>Pezizomycotina</taxon>
        <taxon>Sordariomycetes</taxon>
        <taxon>Hypocreomycetidae</taxon>
        <taxon>Glomerellales</taxon>
        <taxon>Glomerellaceae</taxon>
        <taxon>Colletotrichum</taxon>
        <taxon>Colletotrichum orbiculare species complex</taxon>
    </lineage>
</organism>
<feature type="transmembrane region" description="Helical" evidence="1">
    <location>
        <begin position="115"/>
        <end position="137"/>
    </location>
</feature>
<evidence type="ECO:0000259" key="2">
    <source>
        <dbReference type="Pfam" id="PF24802"/>
    </source>
</evidence>
<evidence type="ECO:0000313" key="4">
    <source>
        <dbReference type="Proteomes" id="UP000295083"/>
    </source>
</evidence>
<keyword evidence="4" id="KW-1185">Reference proteome</keyword>
<name>A0A4R8Q1R4_9PEZI</name>
<dbReference type="PANTHER" id="PTHR37013">
    <property type="entry name" value="INTEGRAL MEMBRANE PROTEIN (AFU_ORTHOLOGUE AFUA_1G05950)-RELATED"/>
    <property type="match status" value="1"/>
</dbReference>
<accession>A0A4R8Q1R4</accession>
<proteinExistence type="predicted"/>
<feature type="transmembrane region" description="Helical" evidence="1">
    <location>
        <begin position="17"/>
        <end position="38"/>
    </location>
</feature>
<keyword evidence="1" id="KW-0472">Membrane</keyword>
<dbReference type="AlphaFoldDB" id="A0A4R8Q1R4"/>
<reference evidence="3 4" key="1">
    <citation type="submission" date="2018-11" db="EMBL/GenBank/DDBJ databases">
        <title>Genome sequence and assembly of Colletotrichum spinosum.</title>
        <authorList>
            <person name="Gan P."/>
            <person name="Shirasu K."/>
        </authorList>
    </citation>
    <scope>NUCLEOTIDE SEQUENCE [LARGE SCALE GENOMIC DNA]</scope>
    <source>
        <strain evidence="3 4">CBS 515.97</strain>
    </source>
</reference>